<reference evidence="2 3" key="1">
    <citation type="journal article" date="2015" name="Genome Biol.">
        <title>Comparative genomics of Steinernema reveals deeply conserved gene regulatory networks.</title>
        <authorList>
            <person name="Dillman A.R."/>
            <person name="Macchietto M."/>
            <person name="Porter C.F."/>
            <person name="Rogers A."/>
            <person name="Williams B."/>
            <person name="Antoshechkin I."/>
            <person name="Lee M.M."/>
            <person name="Goodwin Z."/>
            <person name="Lu X."/>
            <person name="Lewis E.E."/>
            <person name="Goodrich-Blair H."/>
            <person name="Stock S.P."/>
            <person name="Adams B.J."/>
            <person name="Sternberg P.W."/>
            <person name="Mortazavi A."/>
        </authorList>
    </citation>
    <scope>NUCLEOTIDE SEQUENCE [LARGE SCALE GENOMIC DNA]</scope>
    <source>
        <strain evidence="2 3">ALL</strain>
    </source>
</reference>
<dbReference type="Proteomes" id="UP000298663">
    <property type="component" value="Unassembled WGS sequence"/>
</dbReference>
<proteinExistence type="predicted"/>
<gene>
    <name evidence="2" type="ORF">L596_021894</name>
</gene>
<accession>A0A4U5MK45</accession>
<feature type="transmembrane region" description="Helical" evidence="1">
    <location>
        <begin position="7"/>
        <end position="25"/>
    </location>
</feature>
<keyword evidence="1" id="KW-1133">Transmembrane helix</keyword>
<dbReference type="AlphaFoldDB" id="A0A4U5MK45"/>
<keyword evidence="1" id="KW-0472">Membrane</keyword>
<dbReference type="EMBL" id="AZBU02000007">
    <property type="protein sequence ID" value="TKR69789.1"/>
    <property type="molecule type" value="Genomic_DNA"/>
</dbReference>
<evidence type="ECO:0000256" key="1">
    <source>
        <dbReference type="SAM" id="Phobius"/>
    </source>
</evidence>
<evidence type="ECO:0000313" key="3">
    <source>
        <dbReference type="Proteomes" id="UP000298663"/>
    </source>
</evidence>
<organism evidence="2 3">
    <name type="scientific">Steinernema carpocapsae</name>
    <name type="common">Entomopathogenic nematode</name>
    <dbReference type="NCBI Taxonomy" id="34508"/>
    <lineage>
        <taxon>Eukaryota</taxon>
        <taxon>Metazoa</taxon>
        <taxon>Ecdysozoa</taxon>
        <taxon>Nematoda</taxon>
        <taxon>Chromadorea</taxon>
        <taxon>Rhabditida</taxon>
        <taxon>Tylenchina</taxon>
        <taxon>Panagrolaimomorpha</taxon>
        <taxon>Strongyloidoidea</taxon>
        <taxon>Steinernematidae</taxon>
        <taxon>Steinernema</taxon>
    </lineage>
</organism>
<keyword evidence="1" id="KW-0812">Transmembrane</keyword>
<protein>
    <submittedName>
        <fullName evidence="2">Uncharacterized protein</fullName>
    </submittedName>
</protein>
<comment type="caution">
    <text evidence="2">The sequence shown here is derived from an EMBL/GenBank/DDBJ whole genome shotgun (WGS) entry which is preliminary data.</text>
</comment>
<sequence>MTVLQDLAIVTLIVAVIFILWYLFITSCLWTCLAKSPTFILLFSQAINDVYVYALTQSLWHSVGWNQEWSYK</sequence>
<evidence type="ECO:0000313" key="2">
    <source>
        <dbReference type="EMBL" id="TKR69789.1"/>
    </source>
</evidence>
<name>A0A4U5MK45_STECR</name>
<keyword evidence="3" id="KW-1185">Reference proteome</keyword>
<reference evidence="2 3" key="2">
    <citation type="journal article" date="2019" name="G3 (Bethesda)">
        <title>Hybrid Assembly of the Genome of the Entomopathogenic Nematode Steinernema carpocapsae Identifies the X-Chromosome.</title>
        <authorList>
            <person name="Serra L."/>
            <person name="Macchietto M."/>
            <person name="Macias-Munoz A."/>
            <person name="McGill C.J."/>
            <person name="Rodriguez I.M."/>
            <person name="Rodriguez B."/>
            <person name="Murad R."/>
            <person name="Mortazavi A."/>
        </authorList>
    </citation>
    <scope>NUCLEOTIDE SEQUENCE [LARGE SCALE GENOMIC DNA]</scope>
    <source>
        <strain evidence="2 3">ALL</strain>
    </source>
</reference>